<dbReference type="InterPro" id="IPR019700">
    <property type="entry name" value="Sigma-G_inhibitor_Gin"/>
</dbReference>
<name>A0ABT4DE87_9CLOT</name>
<accession>A0ABT4DE87</accession>
<gene>
    <name evidence="1" type="ORF">OW729_18715</name>
</gene>
<dbReference type="EMBL" id="JAPQFJ010000038">
    <property type="protein sequence ID" value="MCY6960629.1"/>
    <property type="molecule type" value="Genomic_DNA"/>
</dbReference>
<dbReference type="Proteomes" id="UP001144612">
    <property type="component" value="Unassembled WGS sequence"/>
</dbReference>
<evidence type="ECO:0000313" key="2">
    <source>
        <dbReference type="Proteomes" id="UP001144612"/>
    </source>
</evidence>
<dbReference type="RefSeq" id="WP_268063064.1">
    <property type="nucleotide sequence ID" value="NZ_JAPQFJ010000038.1"/>
</dbReference>
<comment type="caution">
    <text evidence="1">The sequence shown here is derived from an EMBL/GenBank/DDBJ whole genome shotgun (WGS) entry which is preliminary data.</text>
</comment>
<evidence type="ECO:0000313" key="1">
    <source>
        <dbReference type="EMBL" id="MCY6960629.1"/>
    </source>
</evidence>
<organism evidence="1 2">
    <name type="scientific">Clostridium brassicae</name>
    <dbReference type="NCBI Taxonomy" id="2999072"/>
    <lineage>
        <taxon>Bacteria</taxon>
        <taxon>Bacillati</taxon>
        <taxon>Bacillota</taxon>
        <taxon>Clostridia</taxon>
        <taxon>Eubacteriales</taxon>
        <taxon>Clostridiaceae</taxon>
        <taxon>Clostridium</taxon>
    </lineage>
</organism>
<dbReference type="Pfam" id="PF10764">
    <property type="entry name" value="Gin"/>
    <property type="match status" value="1"/>
</dbReference>
<protein>
    <submittedName>
        <fullName evidence="1">Sigma factor G inhibitor Gin</fullName>
    </submittedName>
</protein>
<reference evidence="1" key="1">
    <citation type="submission" date="2022-12" db="EMBL/GenBank/DDBJ databases">
        <title>Clostridium sp. nov., isolated from industrial wastewater.</title>
        <authorList>
            <person name="Jiayan W."/>
        </authorList>
    </citation>
    <scope>NUCLEOTIDE SEQUENCE</scope>
    <source>
        <strain evidence="1">ZC22-4</strain>
    </source>
</reference>
<keyword evidence="2" id="KW-1185">Reference proteome</keyword>
<proteinExistence type="predicted"/>
<sequence length="70" mass="8564">MKKQKCIICRKPLNDGIMIYRKGICKNCEERIINTDQETDFYNHYICCIKKNVSHWILRGEDYKCQNYLW</sequence>